<dbReference type="InterPro" id="IPR023997">
    <property type="entry name" value="TonB-dep_OMP_SusC/RagA_CS"/>
</dbReference>
<evidence type="ECO:0000256" key="1">
    <source>
        <dbReference type="ARBA" id="ARBA00004571"/>
    </source>
</evidence>
<dbReference type="NCBIfam" id="TIGR04056">
    <property type="entry name" value="OMP_RagA_SusC"/>
    <property type="match status" value="1"/>
</dbReference>
<gene>
    <name evidence="10" type="ORF">SAMN04488101_101177</name>
</gene>
<evidence type="ECO:0000256" key="7">
    <source>
        <dbReference type="PROSITE-ProRule" id="PRU01360"/>
    </source>
</evidence>
<dbReference type="InterPro" id="IPR037066">
    <property type="entry name" value="Plug_dom_sf"/>
</dbReference>
<evidence type="ECO:0000256" key="2">
    <source>
        <dbReference type="ARBA" id="ARBA00022448"/>
    </source>
</evidence>
<dbReference type="SUPFAM" id="SSF49464">
    <property type="entry name" value="Carboxypeptidase regulatory domain-like"/>
    <property type="match status" value="1"/>
</dbReference>
<dbReference type="NCBIfam" id="TIGR04057">
    <property type="entry name" value="SusC_RagA_signa"/>
    <property type="match status" value="1"/>
</dbReference>
<dbReference type="FunFam" id="2.170.130.10:FF:000008">
    <property type="entry name" value="SusC/RagA family TonB-linked outer membrane protein"/>
    <property type="match status" value="1"/>
</dbReference>
<evidence type="ECO:0000256" key="4">
    <source>
        <dbReference type="ARBA" id="ARBA00022692"/>
    </source>
</evidence>
<comment type="similarity">
    <text evidence="7">Belongs to the TonB-dependent receptor family.</text>
</comment>
<feature type="chain" id="PRO_5013184554" evidence="8">
    <location>
        <begin position="20"/>
        <end position="1057"/>
    </location>
</feature>
<dbReference type="Gene3D" id="2.40.170.20">
    <property type="entry name" value="TonB-dependent receptor, beta-barrel domain"/>
    <property type="match status" value="1"/>
</dbReference>
<dbReference type="InterPro" id="IPR023996">
    <property type="entry name" value="TonB-dep_OMP_SusC/RagA"/>
</dbReference>
<dbReference type="InterPro" id="IPR012910">
    <property type="entry name" value="Plug_dom"/>
</dbReference>
<dbReference type="Gene3D" id="2.60.40.1120">
    <property type="entry name" value="Carboxypeptidase-like, regulatory domain"/>
    <property type="match status" value="1"/>
</dbReference>
<evidence type="ECO:0000256" key="3">
    <source>
        <dbReference type="ARBA" id="ARBA00022452"/>
    </source>
</evidence>
<evidence type="ECO:0000259" key="9">
    <source>
        <dbReference type="Pfam" id="PF07715"/>
    </source>
</evidence>
<keyword evidence="6 7" id="KW-0998">Cell outer membrane</keyword>
<dbReference type="STRING" id="475255.SAMN04488101_101177"/>
<keyword evidence="11" id="KW-1185">Reference proteome</keyword>
<keyword evidence="3 7" id="KW-1134">Transmembrane beta strand</keyword>
<feature type="domain" description="TonB-dependent receptor plug" evidence="9">
    <location>
        <begin position="133"/>
        <end position="240"/>
    </location>
</feature>
<evidence type="ECO:0000256" key="6">
    <source>
        <dbReference type="ARBA" id="ARBA00023237"/>
    </source>
</evidence>
<keyword evidence="8" id="KW-0732">Signal</keyword>
<feature type="signal peptide" evidence="8">
    <location>
        <begin position="1"/>
        <end position="19"/>
    </location>
</feature>
<dbReference type="PROSITE" id="PS52016">
    <property type="entry name" value="TONB_DEPENDENT_REC_3"/>
    <property type="match status" value="1"/>
</dbReference>
<dbReference type="Pfam" id="PF13715">
    <property type="entry name" value="CarbopepD_reg_2"/>
    <property type="match status" value="1"/>
</dbReference>
<dbReference type="AlphaFoldDB" id="A0A1W1ZYY2"/>
<dbReference type="EMBL" id="FWYB01000001">
    <property type="protein sequence ID" value="SMC53627.1"/>
    <property type="molecule type" value="Genomic_DNA"/>
</dbReference>
<keyword evidence="4 7" id="KW-0812">Transmembrane</keyword>
<keyword evidence="2 7" id="KW-0813">Transport</keyword>
<sequence>MKFYSVFICSVLIFSSVHGANHPGQNFTLNKKTLRAALSAVSISGVVKDNNGDVLPGVSIRLKGSNSVTQTNSNGAFKFSIPELKGTLVFSYTGFVTKEVPITTAIVYNVKLESSTNVLDDVVVVGYGTTARKDLTGSIGSANIKDMSKAPVGTFTEALAGRIAGVQVSSTDGQPGNELNIVVRGNNSVTQDNAPLYVIDGFPTELASANTINSEEIESIEVLKDASATAIYGARGANGVILVTTKKGKIGAPQITYDGWAGVNSIIKQQEVLSPYEFVKYQLEQNPDLYTDIYLKNGQTLEDYRNRKGINWQDLIFRDAYTHNHSLSLRGGTEKTKYAISGSLLNQQGIIINSGFRRYQGRVVVDQTINKNLKAGVNLNYAATKKFGTVVAESQTSPTASLMYSAWGYRPITGDIDFEDNLMEELYDPDLSPTADFRINPVKAAQNEYKPNFNNTLVINSYLDYQIVKNLSLRVTGGLTKTNIRQEIFNNSMSRLGNPNNNNKVNGSFNNTEITNLLNENTLTYSTKIKGGHALKILGGFTMQDVRNYSNGFSSILIPNESLGMVGLAEGQLTVAPVSDLKNGLLSYLGRVDYNYKSKYLVTVSFRSDGSSRFPMENRWAYFPSGAFAWRFTDEPFMKGLDFLDDGKLRIGYGHTGNNRVSDYASLTALKMLAMSGYSTGNIPGKGIVPVNLGNTKLKWETTVQSNVGIDLSFFKKRIALTADYYHKKTHDLLLNATLAPSMGFLSAFKNVGKVSNSGVELTVNTDNIRGNKFSWNSSFNIAFNRNKVLALNDDEPSLLSRVTWGNFNTAFPYIAVPGKPIAQFYGMQFDGVYQYSDFDVQPNGSYVLKSNIPNNGNPRANILPGDIKFKDLTQDGQIDDRDLGVIGDPNPVHIGGFSNNFRYGNFDLNVFLQWSYGNDILNANRIEFEGGDPTTRNFLNMFASFANRWTPENQTNELYRVGGQGPAYYSSRTIEDGSFLRLKTVSLGYNLPSSVMKSLKMKSLRFSVSAQNLITWTKYSGLDPEVSTRHSALTPGFDWSPYPRPRSITVGLNANF</sequence>
<dbReference type="GO" id="GO:0009279">
    <property type="term" value="C:cell outer membrane"/>
    <property type="evidence" value="ECO:0007669"/>
    <property type="project" value="UniProtKB-SubCell"/>
</dbReference>
<proteinExistence type="inferred from homology"/>
<comment type="subcellular location">
    <subcellularLocation>
        <location evidence="1 7">Cell outer membrane</location>
        <topology evidence="1 7">Multi-pass membrane protein</topology>
    </subcellularLocation>
</comment>
<accession>A0A1W1ZYY2</accession>
<evidence type="ECO:0000313" key="10">
    <source>
        <dbReference type="EMBL" id="SMC53627.1"/>
    </source>
</evidence>
<dbReference type="Proteomes" id="UP000192678">
    <property type="component" value="Unassembled WGS sequence"/>
</dbReference>
<dbReference type="SUPFAM" id="SSF56935">
    <property type="entry name" value="Porins"/>
    <property type="match status" value="1"/>
</dbReference>
<dbReference type="InterPro" id="IPR039426">
    <property type="entry name" value="TonB-dep_rcpt-like"/>
</dbReference>
<reference evidence="10 11" key="1">
    <citation type="submission" date="2017-04" db="EMBL/GenBank/DDBJ databases">
        <authorList>
            <person name="Afonso C.L."/>
            <person name="Miller P.J."/>
            <person name="Scott M.A."/>
            <person name="Spackman E."/>
            <person name="Goraichik I."/>
            <person name="Dimitrov K.M."/>
            <person name="Suarez D.L."/>
            <person name="Swayne D.E."/>
        </authorList>
    </citation>
    <scope>NUCLEOTIDE SEQUENCE [LARGE SCALE GENOMIC DNA]</scope>
    <source>
        <strain evidence="10 11">DSM 19625</strain>
    </source>
</reference>
<evidence type="ECO:0000256" key="5">
    <source>
        <dbReference type="ARBA" id="ARBA00023136"/>
    </source>
</evidence>
<dbReference type="RefSeq" id="WP_084287415.1">
    <property type="nucleotide sequence ID" value="NZ_FWYB01000001.1"/>
</dbReference>
<protein>
    <submittedName>
        <fullName evidence="10">TonB-linked outer membrane protein, SusC/RagA family</fullName>
    </submittedName>
</protein>
<organism evidence="10 11">
    <name type="scientific">Pedobacter nyackensis</name>
    <dbReference type="NCBI Taxonomy" id="475255"/>
    <lineage>
        <taxon>Bacteria</taxon>
        <taxon>Pseudomonadati</taxon>
        <taxon>Bacteroidota</taxon>
        <taxon>Sphingobacteriia</taxon>
        <taxon>Sphingobacteriales</taxon>
        <taxon>Sphingobacteriaceae</taxon>
        <taxon>Pedobacter</taxon>
    </lineage>
</organism>
<keyword evidence="5 7" id="KW-0472">Membrane</keyword>
<name>A0A1W1ZYY2_9SPHI</name>
<dbReference type="Pfam" id="PF07715">
    <property type="entry name" value="Plug"/>
    <property type="match status" value="1"/>
</dbReference>
<evidence type="ECO:0000313" key="11">
    <source>
        <dbReference type="Proteomes" id="UP000192678"/>
    </source>
</evidence>
<evidence type="ECO:0000256" key="8">
    <source>
        <dbReference type="SAM" id="SignalP"/>
    </source>
</evidence>
<dbReference type="InterPro" id="IPR036942">
    <property type="entry name" value="Beta-barrel_TonB_sf"/>
</dbReference>
<dbReference type="InterPro" id="IPR008969">
    <property type="entry name" value="CarboxyPept-like_regulatory"/>
</dbReference>
<dbReference type="Gene3D" id="2.170.130.10">
    <property type="entry name" value="TonB-dependent receptor, plug domain"/>
    <property type="match status" value="1"/>
</dbReference>